<dbReference type="GO" id="GO:0003824">
    <property type="term" value="F:catalytic activity"/>
    <property type="evidence" value="ECO:0007669"/>
    <property type="project" value="InterPro"/>
</dbReference>
<name>A0A367GNV9_9SPHI</name>
<proteinExistence type="predicted"/>
<dbReference type="InterPro" id="IPR014718">
    <property type="entry name" value="GH-type_carb-bd"/>
</dbReference>
<dbReference type="SUPFAM" id="SSF74650">
    <property type="entry name" value="Galactose mutarotase-like"/>
    <property type="match status" value="1"/>
</dbReference>
<dbReference type="OrthoDB" id="9791280at2"/>
<evidence type="ECO:0000313" key="5">
    <source>
        <dbReference type="Proteomes" id="UP000253209"/>
    </source>
</evidence>
<evidence type="ECO:0000256" key="1">
    <source>
        <dbReference type="ARBA" id="ARBA00001913"/>
    </source>
</evidence>
<keyword evidence="3" id="KW-0106">Calcium</keyword>
<dbReference type="GO" id="GO:0030246">
    <property type="term" value="F:carbohydrate binding"/>
    <property type="evidence" value="ECO:0007669"/>
    <property type="project" value="InterPro"/>
</dbReference>
<sequence length="340" mass="37798">MEINLKNNEASVSVDLNGGAIVDFHLSGHDVNPLSFRFLKDQMPENNKSGAVYQGHFACIGRWGEPSAGEIQAGHPNHGFSAISLWREVRRDDKTITLDITTALEGLKTIKTLTISDTAAAFEVTEKFKNTHTSGRLFNVVQHPTLAAPFLNKHTRVDSNATQGINYNFNKHPLEYASQWPNGLCEDGRVINLNVPDIIHDGVFSFIIDKTAEHGWVTAWSPEHSLLLGYVWKREQYPWLDVWQHFADGELKYRGIEFGTTGVHKSVPDMLECDAFKVYGEKTVSYLDAGEEVSRSYGAFLFKTGPDFTGVDGISVKSGNVLIQPKLGESIELQTGFKAL</sequence>
<dbReference type="Gene3D" id="2.70.98.10">
    <property type="match status" value="1"/>
</dbReference>
<reference evidence="4 5" key="1">
    <citation type="submission" date="2018-05" db="EMBL/GenBank/DDBJ databases">
        <title>Mucilaginibacter hurinus sp. nov., isolated from briquette warehouse soil.</title>
        <authorList>
            <person name="Choi L."/>
        </authorList>
    </citation>
    <scope>NUCLEOTIDE SEQUENCE [LARGE SCALE GENOMIC DNA]</scope>
    <source>
        <strain evidence="4 5">ZR32</strain>
    </source>
</reference>
<dbReference type="InterPro" id="IPR011013">
    <property type="entry name" value="Gal_mutarotase_sf_dom"/>
</dbReference>
<comment type="subunit">
    <text evidence="2">Monomer.</text>
</comment>
<evidence type="ECO:0000313" key="4">
    <source>
        <dbReference type="EMBL" id="RCH54351.1"/>
    </source>
</evidence>
<keyword evidence="5" id="KW-1185">Reference proteome</keyword>
<comment type="caution">
    <text evidence="4">The sequence shown here is derived from an EMBL/GenBank/DDBJ whole genome shotgun (WGS) entry which is preliminary data.</text>
</comment>
<dbReference type="AlphaFoldDB" id="A0A367GNV9"/>
<comment type="cofactor">
    <cofactor evidence="1">
        <name>Ca(2+)</name>
        <dbReference type="ChEBI" id="CHEBI:29108"/>
    </cofactor>
</comment>
<dbReference type="Proteomes" id="UP000253209">
    <property type="component" value="Unassembled WGS sequence"/>
</dbReference>
<evidence type="ECO:0000256" key="3">
    <source>
        <dbReference type="ARBA" id="ARBA00022837"/>
    </source>
</evidence>
<evidence type="ECO:0000256" key="2">
    <source>
        <dbReference type="ARBA" id="ARBA00011245"/>
    </source>
</evidence>
<gene>
    <name evidence="4" type="ORF">DJ568_13770</name>
</gene>
<dbReference type="RefSeq" id="WP_114005862.1">
    <property type="nucleotide sequence ID" value="NZ_QGDC01000007.1"/>
</dbReference>
<evidence type="ECO:0008006" key="6">
    <source>
        <dbReference type="Google" id="ProtNLM"/>
    </source>
</evidence>
<accession>A0A367GNV9</accession>
<protein>
    <recommendedName>
        <fullName evidence="6">Aldose 1-epimerase</fullName>
    </recommendedName>
</protein>
<dbReference type="EMBL" id="QGDC01000007">
    <property type="protein sequence ID" value="RCH54351.1"/>
    <property type="molecule type" value="Genomic_DNA"/>
</dbReference>
<dbReference type="GO" id="GO:0005975">
    <property type="term" value="P:carbohydrate metabolic process"/>
    <property type="evidence" value="ECO:0007669"/>
    <property type="project" value="InterPro"/>
</dbReference>
<organism evidence="4 5">
    <name type="scientific">Mucilaginibacter hurinus</name>
    <dbReference type="NCBI Taxonomy" id="2201324"/>
    <lineage>
        <taxon>Bacteria</taxon>
        <taxon>Pseudomonadati</taxon>
        <taxon>Bacteroidota</taxon>
        <taxon>Sphingobacteriia</taxon>
        <taxon>Sphingobacteriales</taxon>
        <taxon>Sphingobacteriaceae</taxon>
        <taxon>Mucilaginibacter</taxon>
    </lineage>
</organism>